<dbReference type="GO" id="GO:0016881">
    <property type="term" value="F:acid-amino acid ligase activity"/>
    <property type="evidence" value="ECO:0007669"/>
    <property type="project" value="TreeGrafter"/>
</dbReference>
<accession>A0A645JC99</accession>
<protein>
    <recommendedName>
        <fullName evidence="1">GH3 C-terminal domain-containing protein</fullName>
    </recommendedName>
</protein>
<dbReference type="PANTHER" id="PTHR31901:SF9">
    <property type="entry name" value="GH3 DOMAIN-CONTAINING PROTEIN"/>
    <property type="match status" value="1"/>
</dbReference>
<feature type="domain" description="GH3 C-terminal" evidence="1">
    <location>
        <begin position="11"/>
        <end position="124"/>
    </location>
</feature>
<comment type="caution">
    <text evidence="2">The sequence shown here is derived from an EMBL/GenBank/DDBJ whole genome shotgun (WGS) entry which is preliminary data.</text>
</comment>
<dbReference type="InterPro" id="IPR055378">
    <property type="entry name" value="GH3_C"/>
</dbReference>
<evidence type="ECO:0000313" key="2">
    <source>
        <dbReference type="EMBL" id="MPN60957.1"/>
    </source>
</evidence>
<name>A0A645JC99_9ZZZZ</name>
<reference evidence="2" key="1">
    <citation type="submission" date="2019-08" db="EMBL/GenBank/DDBJ databases">
        <authorList>
            <person name="Kucharzyk K."/>
            <person name="Murdoch R.W."/>
            <person name="Higgins S."/>
            <person name="Loffler F."/>
        </authorList>
    </citation>
    <scope>NUCLEOTIDE SEQUENCE</scope>
</reference>
<organism evidence="2">
    <name type="scientific">bioreactor metagenome</name>
    <dbReference type="NCBI Taxonomy" id="1076179"/>
    <lineage>
        <taxon>unclassified sequences</taxon>
        <taxon>metagenomes</taxon>
        <taxon>ecological metagenomes</taxon>
    </lineage>
</organism>
<dbReference type="Pfam" id="PF23572">
    <property type="entry name" value="GH3_C"/>
    <property type="match status" value="1"/>
</dbReference>
<dbReference type="InterPro" id="IPR004993">
    <property type="entry name" value="GH3"/>
</dbReference>
<dbReference type="EMBL" id="VSSQ01136902">
    <property type="protein sequence ID" value="MPN60957.1"/>
    <property type="molecule type" value="Genomic_DNA"/>
</dbReference>
<proteinExistence type="predicted"/>
<dbReference type="PANTHER" id="PTHR31901">
    <property type="entry name" value="GH3 DOMAIN-CONTAINING PROTEIN"/>
    <property type="match status" value="1"/>
</dbReference>
<gene>
    <name evidence="2" type="ORF">SDC9_208690</name>
</gene>
<dbReference type="AlphaFoldDB" id="A0A645JC99"/>
<sequence>MVAQKTTESAVHHSIMTSSEKWDVEIVDYTAIQDLSETVGCYKFYVEANNPEKFMQKIEMNRAILEEAIREANPTYKVAQNAGRIAPLKLEAVAAETFLKLKNELVKKGASINQVKVPRVINDESLISILDEGSEDLGKVCRRQFSIA</sequence>
<dbReference type="GO" id="GO:0005737">
    <property type="term" value="C:cytoplasm"/>
    <property type="evidence" value="ECO:0007669"/>
    <property type="project" value="TreeGrafter"/>
</dbReference>
<evidence type="ECO:0000259" key="1">
    <source>
        <dbReference type="Pfam" id="PF23572"/>
    </source>
</evidence>